<dbReference type="InterPro" id="IPR036388">
    <property type="entry name" value="WH-like_DNA-bd_sf"/>
</dbReference>
<comment type="caution">
    <text evidence="1">The sequence shown here is derived from an EMBL/GenBank/DDBJ whole genome shotgun (WGS) entry which is preliminary data.</text>
</comment>
<accession>C0EJ14</accession>
<dbReference type="Gene3D" id="1.10.10.10">
    <property type="entry name" value="Winged helix-like DNA-binding domain superfamily/Winged helix DNA-binding domain"/>
    <property type="match status" value="1"/>
</dbReference>
<proteinExistence type="predicted"/>
<protein>
    <recommendedName>
        <fullName evidence="3">RNA polymerase sigma factor 70 region 4 type 2 domain-containing protein</fullName>
    </recommendedName>
</protein>
<name>C0EJ14_9FIRM</name>
<dbReference type="HOGENOM" id="CLU_2933184_0_0_9"/>
<evidence type="ECO:0000313" key="2">
    <source>
        <dbReference type="Proteomes" id="UP000003340"/>
    </source>
</evidence>
<keyword evidence="2" id="KW-1185">Reference proteome</keyword>
<organism evidence="1 2">
    <name type="scientific">[Clostridium] methylpentosum DSM 5476</name>
    <dbReference type="NCBI Taxonomy" id="537013"/>
    <lineage>
        <taxon>Bacteria</taxon>
        <taxon>Bacillati</taxon>
        <taxon>Bacillota</taxon>
        <taxon>Clostridia</taxon>
        <taxon>Eubacteriales</taxon>
        <taxon>Oscillospiraceae</taxon>
        <taxon>Oscillospiraceae incertae sedis</taxon>
    </lineage>
</organism>
<dbReference type="AlphaFoldDB" id="C0EJ14"/>
<dbReference type="EMBL" id="ACEC01000136">
    <property type="protein sequence ID" value="EEG28478.1"/>
    <property type="molecule type" value="Genomic_DNA"/>
</dbReference>
<evidence type="ECO:0008006" key="3">
    <source>
        <dbReference type="Google" id="ProtNLM"/>
    </source>
</evidence>
<sequence>MCGHKPITFCRLLNWTLTENAGIFPKEIAVMLGLTEKAVYTRLERLRHKLKPIIDLFLET</sequence>
<reference evidence="1 2" key="1">
    <citation type="submission" date="2009-01" db="EMBL/GenBank/DDBJ databases">
        <authorList>
            <person name="Fulton L."/>
            <person name="Clifton S."/>
            <person name="Fulton B."/>
            <person name="Xu J."/>
            <person name="Minx P."/>
            <person name="Pepin K.H."/>
            <person name="Johnson M."/>
            <person name="Bhonagiri V."/>
            <person name="Nash W.E."/>
            <person name="Mardis E.R."/>
            <person name="Wilson R.K."/>
        </authorList>
    </citation>
    <scope>NUCLEOTIDE SEQUENCE [LARGE SCALE GENOMIC DNA]</scope>
    <source>
        <strain evidence="1 2">DSM 5476</strain>
    </source>
</reference>
<gene>
    <name evidence="1" type="ORF">CLOSTMETH_03859</name>
</gene>
<reference evidence="1 2" key="2">
    <citation type="submission" date="2009-02" db="EMBL/GenBank/DDBJ databases">
        <title>Draft genome sequence of Clostridium methylpentosum (DSM 5476).</title>
        <authorList>
            <person name="Sudarsanam P."/>
            <person name="Ley R."/>
            <person name="Guruge J."/>
            <person name="Turnbaugh P.J."/>
            <person name="Mahowald M."/>
            <person name="Liep D."/>
            <person name="Gordon J."/>
        </authorList>
    </citation>
    <scope>NUCLEOTIDE SEQUENCE [LARGE SCALE GENOMIC DNA]</scope>
    <source>
        <strain evidence="1 2">DSM 5476</strain>
    </source>
</reference>
<evidence type="ECO:0000313" key="1">
    <source>
        <dbReference type="EMBL" id="EEG28478.1"/>
    </source>
</evidence>
<dbReference type="Proteomes" id="UP000003340">
    <property type="component" value="Unassembled WGS sequence"/>
</dbReference>